<evidence type="ECO:0000313" key="2">
    <source>
        <dbReference type="Proteomes" id="UP000007266"/>
    </source>
</evidence>
<dbReference type="InParanoid" id="A0A139WJY9"/>
<keyword evidence="2" id="KW-1185">Reference proteome</keyword>
<dbReference type="EMBL" id="KQ971338">
    <property type="protein sequence ID" value="KYB28151.1"/>
    <property type="molecule type" value="Genomic_DNA"/>
</dbReference>
<organism evidence="1 2">
    <name type="scientific">Tribolium castaneum</name>
    <name type="common">Red flour beetle</name>
    <dbReference type="NCBI Taxonomy" id="7070"/>
    <lineage>
        <taxon>Eukaryota</taxon>
        <taxon>Metazoa</taxon>
        <taxon>Ecdysozoa</taxon>
        <taxon>Arthropoda</taxon>
        <taxon>Hexapoda</taxon>
        <taxon>Insecta</taxon>
        <taxon>Pterygota</taxon>
        <taxon>Neoptera</taxon>
        <taxon>Endopterygota</taxon>
        <taxon>Coleoptera</taxon>
        <taxon>Polyphaga</taxon>
        <taxon>Cucujiformia</taxon>
        <taxon>Tenebrionidae</taxon>
        <taxon>Tenebrionidae incertae sedis</taxon>
        <taxon>Tribolium</taxon>
    </lineage>
</organism>
<accession>A0A139WJY9</accession>
<proteinExistence type="predicted"/>
<reference evidence="1 2" key="1">
    <citation type="journal article" date="2008" name="Nature">
        <title>The genome of the model beetle and pest Tribolium castaneum.</title>
        <authorList>
            <consortium name="Tribolium Genome Sequencing Consortium"/>
            <person name="Richards S."/>
            <person name="Gibbs R.A."/>
            <person name="Weinstock G.M."/>
            <person name="Brown S.J."/>
            <person name="Denell R."/>
            <person name="Beeman R.W."/>
            <person name="Gibbs R."/>
            <person name="Beeman R.W."/>
            <person name="Brown S.J."/>
            <person name="Bucher G."/>
            <person name="Friedrich M."/>
            <person name="Grimmelikhuijzen C.J."/>
            <person name="Klingler M."/>
            <person name="Lorenzen M."/>
            <person name="Richards S."/>
            <person name="Roth S."/>
            <person name="Schroder R."/>
            <person name="Tautz D."/>
            <person name="Zdobnov E.M."/>
            <person name="Muzny D."/>
            <person name="Gibbs R.A."/>
            <person name="Weinstock G.M."/>
            <person name="Attaway T."/>
            <person name="Bell S."/>
            <person name="Buhay C.J."/>
            <person name="Chandrabose M.N."/>
            <person name="Chavez D."/>
            <person name="Clerk-Blankenburg K.P."/>
            <person name="Cree A."/>
            <person name="Dao M."/>
            <person name="Davis C."/>
            <person name="Chacko J."/>
            <person name="Dinh H."/>
            <person name="Dugan-Rocha S."/>
            <person name="Fowler G."/>
            <person name="Garner T.T."/>
            <person name="Garnes J."/>
            <person name="Gnirke A."/>
            <person name="Hawes A."/>
            <person name="Hernandez J."/>
            <person name="Hines S."/>
            <person name="Holder M."/>
            <person name="Hume J."/>
            <person name="Jhangiani S.N."/>
            <person name="Joshi V."/>
            <person name="Khan Z.M."/>
            <person name="Jackson L."/>
            <person name="Kovar C."/>
            <person name="Kowis A."/>
            <person name="Lee S."/>
            <person name="Lewis L.R."/>
            <person name="Margolis J."/>
            <person name="Morgan M."/>
            <person name="Nazareth L.V."/>
            <person name="Nguyen N."/>
            <person name="Okwuonu G."/>
            <person name="Parker D."/>
            <person name="Richards S."/>
            <person name="Ruiz S.J."/>
            <person name="Santibanez J."/>
            <person name="Savard J."/>
            <person name="Scherer S.E."/>
            <person name="Schneider B."/>
            <person name="Sodergren E."/>
            <person name="Tautz D."/>
            <person name="Vattahil S."/>
            <person name="Villasana D."/>
            <person name="White C.S."/>
            <person name="Wright R."/>
            <person name="Park Y."/>
            <person name="Beeman R.W."/>
            <person name="Lord J."/>
            <person name="Oppert B."/>
            <person name="Lorenzen M."/>
            <person name="Brown S."/>
            <person name="Wang L."/>
            <person name="Savard J."/>
            <person name="Tautz D."/>
            <person name="Richards S."/>
            <person name="Weinstock G."/>
            <person name="Gibbs R.A."/>
            <person name="Liu Y."/>
            <person name="Worley K."/>
            <person name="Weinstock G."/>
            <person name="Elsik C.G."/>
            <person name="Reese J.T."/>
            <person name="Elhaik E."/>
            <person name="Landan G."/>
            <person name="Graur D."/>
            <person name="Arensburger P."/>
            <person name="Atkinson P."/>
            <person name="Beeman R.W."/>
            <person name="Beidler J."/>
            <person name="Brown S.J."/>
            <person name="Demuth J.P."/>
            <person name="Drury D.W."/>
            <person name="Du Y.Z."/>
            <person name="Fujiwara H."/>
            <person name="Lorenzen M."/>
            <person name="Maselli V."/>
            <person name="Osanai M."/>
            <person name="Park Y."/>
            <person name="Robertson H.M."/>
            <person name="Tu Z."/>
            <person name="Wang J.J."/>
            <person name="Wang S."/>
            <person name="Richards S."/>
            <person name="Song H."/>
            <person name="Zhang L."/>
            <person name="Sodergren E."/>
            <person name="Werner D."/>
            <person name="Stanke M."/>
            <person name="Morgenstern B."/>
            <person name="Solovyev V."/>
            <person name="Kosarev P."/>
            <person name="Brown G."/>
            <person name="Chen H.C."/>
            <person name="Ermolaeva O."/>
            <person name="Hlavina W."/>
            <person name="Kapustin Y."/>
            <person name="Kiryutin B."/>
            <person name="Kitts P."/>
            <person name="Maglott D."/>
            <person name="Pruitt K."/>
            <person name="Sapojnikov V."/>
            <person name="Souvorov A."/>
            <person name="Mackey A.J."/>
            <person name="Waterhouse R.M."/>
            <person name="Wyder S."/>
            <person name="Zdobnov E.M."/>
            <person name="Zdobnov E.M."/>
            <person name="Wyder S."/>
            <person name="Kriventseva E.V."/>
            <person name="Kadowaki T."/>
            <person name="Bork P."/>
            <person name="Aranda M."/>
            <person name="Bao R."/>
            <person name="Beermann A."/>
            <person name="Berns N."/>
            <person name="Bolognesi R."/>
            <person name="Bonneton F."/>
            <person name="Bopp D."/>
            <person name="Brown S.J."/>
            <person name="Bucher G."/>
            <person name="Butts T."/>
            <person name="Chaumot A."/>
            <person name="Denell R.E."/>
            <person name="Ferrier D.E."/>
            <person name="Friedrich M."/>
            <person name="Gordon C.M."/>
            <person name="Jindra M."/>
            <person name="Klingler M."/>
            <person name="Lan Q."/>
            <person name="Lattorff H.M."/>
            <person name="Laudet V."/>
            <person name="von Levetsow C."/>
            <person name="Liu Z."/>
            <person name="Lutz R."/>
            <person name="Lynch J.A."/>
            <person name="da Fonseca R.N."/>
            <person name="Posnien N."/>
            <person name="Reuter R."/>
            <person name="Roth S."/>
            <person name="Savard J."/>
            <person name="Schinko J.B."/>
            <person name="Schmitt C."/>
            <person name="Schoppmeier M."/>
            <person name="Schroder R."/>
            <person name="Shippy T.D."/>
            <person name="Simonnet F."/>
            <person name="Marques-Souza H."/>
            <person name="Tautz D."/>
            <person name="Tomoyasu Y."/>
            <person name="Trauner J."/>
            <person name="Van der Zee M."/>
            <person name="Vervoort M."/>
            <person name="Wittkopp N."/>
            <person name="Wimmer E.A."/>
            <person name="Yang X."/>
            <person name="Jones A.K."/>
            <person name="Sattelle D.B."/>
            <person name="Ebert P.R."/>
            <person name="Nelson D."/>
            <person name="Scott J.G."/>
            <person name="Beeman R.W."/>
            <person name="Muthukrishnan S."/>
            <person name="Kramer K.J."/>
            <person name="Arakane Y."/>
            <person name="Beeman R.W."/>
            <person name="Zhu Q."/>
            <person name="Hogenkamp D."/>
            <person name="Dixit R."/>
            <person name="Oppert B."/>
            <person name="Jiang H."/>
            <person name="Zou Z."/>
            <person name="Marshall J."/>
            <person name="Elpidina E."/>
            <person name="Vinokurov K."/>
            <person name="Oppert C."/>
            <person name="Zou Z."/>
            <person name="Evans J."/>
            <person name="Lu Z."/>
            <person name="Zhao P."/>
            <person name="Sumathipala N."/>
            <person name="Altincicek B."/>
            <person name="Vilcinskas A."/>
            <person name="Williams M."/>
            <person name="Hultmark D."/>
            <person name="Hetru C."/>
            <person name="Jiang H."/>
            <person name="Grimmelikhuijzen C.J."/>
            <person name="Hauser F."/>
            <person name="Cazzamali G."/>
            <person name="Williamson M."/>
            <person name="Park Y."/>
            <person name="Li B."/>
            <person name="Tanaka Y."/>
            <person name="Predel R."/>
            <person name="Neupert S."/>
            <person name="Schachtner J."/>
            <person name="Verleyen P."/>
            <person name="Raible F."/>
            <person name="Bork P."/>
            <person name="Friedrich M."/>
            <person name="Walden K.K."/>
            <person name="Robertson H.M."/>
            <person name="Angeli S."/>
            <person name="Foret S."/>
            <person name="Bucher G."/>
            <person name="Schuetz S."/>
            <person name="Maleszka R."/>
            <person name="Wimmer E.A."/>
            <person name="Beeman R.W."/>
            <person name="Lorenzen M."/>
            <person name="Tomoyasu Y."/>
            <person name="Miller S.C."/>
            <person name="Grossmann D."/>
            <person name="Bucher G."/>
        </authorList>
    </citation>
    <scope>NUCLEOTIDE SEQUENCE [LARGE SCALE GENOMIC DNA]</scope>
    <source>
        <strain evidence="1 2">Georgia GA2</strain>
    </source>
</reference>
<gene>
    <name evidence="1" type="primary">AUGUSTUS-3.0.2_32947</name>
    <name evidence="1" type="ORF">TcasGA2_TC032947</name>
</gene>
<dbReference type="Proteomes" id="UP000007266">
    <property type="component" value="Linkage group 4"/>
</dbReference>
<protein>
    <submittedName>
        <fullName evidence="1">Uncharacterized protein</fullName>
    </submittedName>
</protein>
<sequence>MAQCFVSTYRNHYRWPDPQFTKSAHEPYDNFVSVIPPEDIWIGADTGEDKLDAAALEKRLRKCYLKRLITTYQYDYCKDLVAKFIGEPANIEIENQLLQSAKISTILTPVRNRSPVTGTRKFLVISDPVETTRP</sequence>
<reference evidence="1 2" key="2">
    <citation type="journal article" date="2010" name="Nucleic Acids Res.">
        <title>BeetleBase in 2010: revisions to provide comprehensive genomic information for Tribolium castaneum.</title>
        <authorList>
            <person name="Kim H.S."/>
            <person name="Murphy T."/>
            <person name="Xia J."/>
            <person name="Caragea D."/>
            <person name="Park Y."/>
            <person name="Beeman R.W."/>
            <person name="Lorenzen M.D."/>
            <person name="Butcher S."/>
            <person name="Manak J.R."/>
            <person name="Brown S.J."/>
        </authorList>
    </citation>
    <scope>GENOME REANNOTATION</scope>
    <source>
        <strain evidence="1 2">Georgia GA2</strain>
    </source>
</reference>
<evidence type="ECO:0000313" key="1">
    <source>
        <dbReference type="EMBL" id="KYB28151.1"/>
    </source>
</evidence>
<dbReference type="AlphaFoldDB" id="A0A139WJY9"/>
<name>A0A139WJY9_TRICA</name>